<dbReference type="SUPFAM" id="SSF55073">
    <property type="entry name" value="Nucleotide cyclase"/>
    <property type="match status" value="1"/>
</dbReference>
<evidence type="ECO:0000256" key="2">
    <source>
        <dbReference type="SAM" id="Coils"/>
    </source>
</evidence>
<dbReference type="Pfam" id="PF08447">
    <property type="entry name" value="PAS_3"/>
    <property type="match status" value="1"/>
</dbReference>
<dbReference type="Pfam" id="PF00990">
    <property type="entry name" value="GGDEF"/>
    <property type="match status" value="1"/>
</dbReference>
<dbReference type="CDD" id="cd14686">
    <property type="entry name" value="bZIP"/>
    <property type="match status" value="1"/>
</dbReference>
<evidence type="ECO:0000259" key="4">
    <source>
        <dbReference type="PROSITE" id="PS50887"/>
    </source>
</evidence>
<dbReference type="Gene3D" id="3.30.450.20">
    <property type="entry name" value="PAS domain"/>
    <property type="match status" value="1"/>
</dbReference>
<dbReference type="InterPro" id="IPR000014">
    <property type="entry name" value="PAS"/>
</dbReference>
<dbReference type="InterPro" id="IPR000160">
    <property type="entry name" value="GGDEF_dom"/>
</dbReference>
<dbReference type="NCBIfam" id="TIGR00229">
    <property type="entry name" value="sensory_box"/>
    <property type="match status" value="1"/>
</dbReference>
<dbReference type="InterPro" id="IPR043128">
    <property type="entry name" value="Rev_trsase/Diguanyl_cyclase"/>
</dbReference>
<dbReference type="RefSeq" id="WP_039427415.1">
    <property type="nucleotide sequence ID" value="NZ_CP061844.1"/>
</dbReference>
<reference evidence="5 6" key="1">
    <citation type="submission" date="2014-04" db="EMBL/GenBank/DDBJ databases">
        <title>Genome sequencing of Vibrio navarrensis strains.</title>
        <authorList>
            <person name="Gladney L.M."/>
            <person name="Katz L.S."/>
            <person name="Marino-Ramirez L."/>
            <person name="Jordan I.K."/>
        </authorList>
    </citation>
    <scope>NUCLEOTIDE SEQUENCE [LARGE SCALE GENOMIC DNA]</scope>
    <source>
        <strain evidence="5 6">ATCC 51183</strain>
    </source>
</reference>
<dbReference type="CDD" id="cd01949">
    <property type="entry name" value="GGDEF"/>
    <property type="match status" value="1"/>
</dbReference>
<dbReference type="STRING" id="29495.EA26_11175"/>
<evidence type="ECO:0000313" key="6">
    <source>
        <dbReference type="Proteomes" id="UP000029994"/>
    </source>
</evidence>
<dbReference type="InterPro" id="IPR001610">
    <property type="entry name" value="PAC"/>
</dbReference>
<dbReference type="PROSITE" id="PS50113">
    <property type="entry name" value="PAC"/>
    <property type="match status" value="1"/>
</dbReference>
<organism evidence="5 6">
    <name type="scientific">Vibrio navarrensis</name>
    <dbReference type="NCBI Taxonomy" id="29495"/>
    <lineage>
        <taxon>Bacteria</taxon>
        <taxon>Pseudomonadati</taxon>
        <taxon>Pseudomonadota</taxon>
        <taxon>Gammaproteobacteria</taxon>
        <taxon>Vibrionales</taxon>
        <taxon>Vibrionaceae</taxon>
        <taxon>Vibrio</taxon>
    </lineage>
</organism>
<dbReference type="GO" id="GO:0003824">
    <property type="term" value="F:catalytic activity"/>
    <property type="evidence" value="ECO:0007669"/>
    <property type="project" value="UniProtKB-ARBA"/>
</dbReference>
<evidence type="ECO:0000313" key="5">
    <source>
        <dbReference type="EMBL" id="KGK11835.1"/>
    </source>
</evidence>
<protein>
    <submittedName>
        <fullName evidence="5">Diguanylate cyclase</fullName>
    </submittedName>
</protein>
<evidence type="ECO:0000259" key="3">
    <source>
        <dbReference type="PROSITE" id="PS50113"/>
    </source>
</evidence>
<keyword evidence="6" id="KW-1185">Reference proteome</keyword>
<name>A0A099LUQ5_9VIBR</name>
<dbReference type="Gene3D" id="3.30.70.270">
    <property type="match status" value="1"/>
</dbReference>
<dbReference type="GeneID" id="43683730"/>
<dbReference type="InterPro" id="IPR029787">
    <property type="entry name" value="Nucleotide_cyclase"/>
</dbReference>
<dbReference type="InterPro" id="IPR052155">
    <property type="entry name" value="Biofilm_reg_signaling"/>
</dbReference>
<evidence type="ECO:0000256" key="1">
    <source>
        <dbReference type="ARBA" id="ARBA00001946"/>
    </source>
</evidence>
<feature type="domain" description="GGDEF" evidence="4">
    <location>
        <begin position="185"/>
        <end position="316"/>
    </location>
</feature>
<dbReference type="SUPFAM" id="SSF55785">
    <property type="entry name" value="PYP-like sensor domain (PAS domain)"/>
    <property type="match status" value="1"/>
</dbReference>
<feature type="coiled-coil region" evidence="2">
    <location>
        <begin position="1"/>
        <end position="35"/>
    </location>
</feature>
<dbReference type="PANTHER" id="PTHR44757">
    <property type="entry name" value="DIGUANYLATE CYCLASE DGCP"/>
    <property type="match status" value="1"/>
</dbReference>
<dbReference type="InterPro" id="IPR013655">
    <property type="entry name" value="PAS_fold_3"/>
</dbReference>
<comment type="caution">
    <text evidence="5">The sequence shown here is derived from an EMBL/GenBank/DDBJ whole genome shotgun (WGS) entry which is preliminary data.</text>
</comment>
<dbReference type="InterPro" id="IPR035965">
    <property type="entry name" value="PAS-like_dom_sf"/>
</dbReference>
<comment type="cofactor">
    <cofactor evidence="1">
        <name>Mg(2+)</name>
        <dbReference type="ChEBI" id="CHEBI:18420"/>
    </cofactor>
</comment>
<sequence>MEEYLLKIKQLEKELQQLKQENARLQEKLHVALDGTGLCLWEQHVPTGTLTIFNMEWGKMLGYQSHELTATVETWKSKLHPDDYDLAVGAFEDHLAGKTDLYQVVHRMVHKDGSDNWVSDRGRVVEYDAGGAPLRMMGTHIDITQEKRYEQQLAKLADSDPLTGLLNRSALEKQFYAETSVSSDQRWALIFIDVDNFKSVNDELGHKTGDSVLIAVAQYLKQVTQTNSQIGRLGGDEFVMLCQYVERSEIMHICDQLLSRLSKPFEFAPKVSIGLSIGVCLFQGAGQPFDDIYEKADAAMYRVKKSGKNSVAFVDIND</sequence>
<dbReference type="InterPro" id="IPR000700">
    <property type="entry name" value="PAS-assoc_C"/>
</dbReference>
<dbReference type="SMART" id="SM00267">
    <property type="entry name" value="GGDEF"/>
    <property type="match status" value="1"/>
</dbReference>
<gene>
    <name evidence="5" type="ORF">EA26_11175</name>
</gene>
<keyword evidence="2" id="KW-0175">Coiled coil</keyword>
<feature type="domain" description="PAC" evidence="3">
    <location>
        <begin position="102"/>
        <end position="155"/>
    </location>
</feature>
<proteinExistence type="predicted"/>
<dbReference type="FunFam" id="3.30.70.270:FF:000001">
    <property type="entry name" value="Diguanylate cyclase domain protein"/>
    <property type="match status" value="1"/>
</dbReference>
<dbReference type="PROSITE" id="PS50887">
    <property type="entry name" value="GGDEF"/>
    <property type="match status" value="1"/>
</dbReference>
<dbReference type="SMART" id="SM00086">
    <property type="entry name" value="PAC"/>
    <property type="match status" value="1"/>
</dbReference>
<dbReference type="eggNOG" id="COG3706">
    <property type="taxonomic scope" value="Bacteria"/>
</dbReference>
<dbReference type="NCBIfam" id="TIGR00254">
    <property type="entry name" value="GGDEF"/>
    <property type="match status" value="1"/>
</dbReference>
<dbReference type="CDD" id="cd00130">
    <property type="entry name" value="PAS"/>
    <property type="match status" value="1"/>
</dbReference>
<accession>A0A099LUQ5</accession>
<dbReference type="AlphaFoldDB" id="A0A099LUQ5"/>
<dbReference type="Proteomes" id="UP000029994">
    <property type="component" value="Unassembled WGS sequence"/>
</dbReference>
<dbReference type="PANTHER" id="PTHR44757:SF2">
    <property type="entry name" value="BIOFILM ARCHITECTURE MAINTENANCE PROTEIN MBAA"/>
    <property type="match status" value="1"/>
</dbReference>
<dbReference type="EMBL" id="JMCG01000001">
    <property type="protein sequence ID" value="KGK11835.1"/>
    <property type="molecule type" value="Genomic_DNA"/>
</dbReference>